<dbReference type="PRINTS" id="PR00455">
    <property type="entry name" value="HTHTETR"/>
</dbReference>
<name>A0A6J6RUN3_9ZZZZ</name>
<dbReference type="Pfam" id="PF17932">
    <property type="entry name" value="TetR_C_24"/>
    <property type="match status" value="1"/>
</dbReference>
<dbReference type="PANTHER" id="PTHR30055:SF234">
    <property type="entry name" value="HTH-TYPE TRANSCRIPTIONAL REGULATOR BETI"/>
    <property type="match status" value="1"/>
</dbReference>
<dbReference type="InterPro" id="IPR001647">
    <property type="entry name" value="HTH_TetR"/>
</dbReference>
<dbReference type="InterPro" id="IPR036271">
    <property type="entry name" value="Tet_transcr_reg_TetR-rel_C_sf"/>
</dbReference>
<keyword evidence="1" id="KW-0805">Transcription regulation</keyword>
<dbReference type="InterPro" id="IPR023772">
    <property type="entry name" value="DNA-bd_HTH_TetR-type_CS"/>
</dbReference>
<evidence type="ECO:0000313" key="8">
    <source>
        <dbReference type="EMBL" id="CAB5032807.1"/>
    </source>
</evidence>
<dbReference type="Gene3D" id="1.10.357.10">
    <property type="entry name" value="Tetracycline Repressor, domain 2"/>
    <property type="match status" value="1"/>
</dbReference>
<organism evidence="5">
    <name type="scientific">freshwater metagenome</name>
    <dbReference type="NCBI Taxonomy" id="449393"/>
    <lineage>
        <taxon>unclassified sequences</taxon>
        <taxon>metagenomes</taxon>
        <taxon>ecological metagenomes</taxon>
    </lineage>
</organism>
<evidence type="ECO:0000256" key="3">
    <source>
        <dbReference type="ARBA" id="ARBA00023163"/>
    </source>
</evidence>
<keyword evidence="3" id="KW-0804">Transcription</keyword>
<dbReference type="AlphaFoldDB" id="A0A6J6RUN3"/>
<evidence type="ECO:0000259" key="4">
    <source>
        <dbReference type="PROSITE" id="PS50977"/>
    </source>
</evidence>
<sequence length="242" mass="27166">MLQYQWLIHDGACMSESSTTRGGFTPSGVAAVRRASVESSPTSKATRTRHIILEAARAEFDRYGYTNTTIEHIVTKADVARGSFYTYFESKIDVFRHLAATIDREVASDVVAFERKRSGNPIENLRISNRNYLAVVRRNADLYRLVDEASAHDEEIKKQRLQSRQQHIARVAASIRRWQSKGWADPDLDASLTAAALVSMLSGFAQWLHVGGDTYDDDAAEQTLTDIWIRACKLADPDEVSQ</sequence>
<dbReference type="EMBL" id="CAFBMF010000132">
    <property type="protein sequence ID" value="CAB4911189.1"/>
    <property type="molecule type" value="Genomic_DNA"/>
</dbReference>
<dbReference type="EMBL" id="CAFBPS010000094">
    <property type="protein sequence ID" value="CAB5032807.1"/>
    <property type="molecule type" value="Genomic_DNA"/>
</dbReference>
<dbReference type="InterPro" id="IPR041490">
    <property type="entry name" value="KstR2_TetR_C"/>
</dbReference>
<protein>
    <submittedName>
        <fullName evidence="5">Unannotated protein</fullName>
    </submittedName>
</protein>
<dbReference type="GO" id="GO:0000976">
    <property type="term" value="F:transcription cis-regulatory region binding"/>
    <property type="evidence" value="ECO:0007669"/>
    <property type="project" value="TreeGrafter"/>
</dbReference>
<dbReference type="SUPFAM" id="SSF48498">
    <property type="entry name" value="Tetracyclin repressor-like, C-terminal domain"/>
    <property type="match status" value="1"/>
</dbReference>
<feature type="domain" description="HTH tetR-type" evidence="4">
    <location>
        <begin position="46"/>
        <end position="106"/>
    </location>
</feature>
<evidence type="ECO:0000313" key="5">
    <source>
        <dbReference type="EMBL" id="CAB4726243.1"/>
    </source>
</evidence>
<dbReference type="SUPFAM" id="SSF46689">
    <property type="entry name" value="Homeodomain-like"/>
    <property type="match status" value="1"/>
</dbReference>
<gene>
    <name evidence="5" type="ORF">UFOPK2658_01410</name>
    <name evidence="6" type="ORF">UFOPK2880_00950</name>
    <name evidence="7" type="ORF">UFOPK3494_01534</name>
    <name evidence="8" type="ORF">UFOPK4134_01186</name>
</gene>
<reference evidence="5" key="1">
    <citation type="submission" date="2020-05" db="EMBL/GenBank/DDBJ databases">
        <authorList>
            <person name="Chiriac C."/>
            <person name="Salcher M."/>
            <person name="Ghai R."/>
            <person name="Kavagutti S V."/>
        </authorList>
    </citation>
    <scope>NUCLEOTIDE SEQUENCE</scope>
</reference>
<proteinExistence type="predicted"/>
<evidence type="ECO:0000256" key="2">
    <source>
        <dbReference type="ARBA" id="ARBA00023125"/>
    </source>
</evidence>
<dbReference type="EMBL" id="CAEZZP010000053">
    <property type="protein sequence ID" value="CAB4773359.1"/>
    <property type="molecule type" value="Genomic_DNA"/>
</dbReference>
<keyword evidence="2" id="KW-0238">DNA-binding</keyword>
<dbReference type="Pfam" id="PF00440">
    <property type="entry name" value="TetR_N"/>
    <property type="match status" value="1"/>
</dbReference>
<dbReference type="InterPro" id="IPR009057">
    <property type="entry name" value="Homeodomain-like_sf"/>
</dbReference>
<evidence type="ECO:0000256" key="1">
    <source>
        <dbReference type="ARBA" id="ARBA00023015"/>
    </source>
</evidence>
<dbReference type="PROSITE" id="PS50977">
    <property type="entry name" value="HTH_TETR_2"/>
    <property type="match status" value="1"/>
</dbReference>
<dbReference type="GO" id="GO:0003700">
    <property type="term" value="F:DNA-binding transcription factor activity"/>
    <property type="evidence" value="ECO:0007669"/>
    <property type="project" value="TreeGrafter"/>
</dbReference>
<dbReference type="Gene3D" id="1.10.10.60">
    <property type="entry name" value="Homeodomain-like"/>
    <property type="match status" value="1"/>
</dbReference>
<evidence type="ECO:0000313" key="7">
    <source>
        <dbReference type="EMBL" id="CAB4911189.1"/>
    </source>
</evidence>
<dbReference type="PANTHER" id="PTHR30055">
    <property type="entry name" value="HTH-TYPE TRANSCRIPTIONAL REGULATOR RUTR"/>
    <property type="match status" value="1"/>
</dbReference>
<accession>A0A6J6RUN3</accession>
<evidence type="ECO:0000313" key="6">
    <source>
        <dbReference type="EMBL" id="CAB4773359.1"/>
    </source>
</evidence>
<dbReference type="PROSITE" id="PS01081">
    <property type="entry name" value="HTH_TETR_1"/>
    <property type="match status" value="1"/>
</dbReference>
<dbReference type="EMBL" id="CAEZYH010000072">
    <property type="protein sequence ID" value="CAB4726243.1"/>
    <property type="molecule type" value="Genomic_DNA"/>
</dbReference>
<dbReference type="InterPro" id="IPR050109">
    <property type="entry name" value="HTH-type_TetR-like_transc_reg"/>
</dbReference>